<dbReference type="PROSITE" id="PS51257">
    <property type="entry name" value="PROKAR_LIPOPROTEIN"/>
    <property type="match status" value="1"/>
</dbReference>
<evidence type="ECO:0000313" key="3">
    <source>
        <dbReference type="Proteomes" id="UP000053260"/>
    </source>
</evidence>
<accession>A0A101UYG1</accession>
<keyword evidence="3" id="KW-1185">Reference proteome</keyword>
<dbReference type="Proteomes" id="UP000053260">
    <property type="component" value="Unassembled WGS sequence"/>
</dbReference>
<feature type="chain" id="PRO_5007108550" description="Secreted protein" evidence="1">
    <location>
        <begin position="24"/>
        <end position="123"/>
    </location>
</feature>
<name>A0A101UYG1_9ACTN</name>
<reference evidence="2 3" key="1">
    <citation type="submission" date="2015-10" db="EMBL/GenBank/DDBJ databases">
        <title>Draft genome sequence of Streptomyces sp. RV15, isolated from a marine sponge.</title>
        <authorList>
            <person name="Ruckert C."/>
            <person name="Abdelmohsen U.R."/>
            <person name="Winkler A."/>
            <person name="Hentschel U."/>
            <person name="Kalinowski J."/>
            <person name="Kampfer P."/>
            <person name="Glaeser S."/>
        </authorList>
    </citation>
    <scope>NUCLEOTIDE SEQUENCE [LARGE SCALE GENOMIC DNA]</scope>
    <source>
        <strain evidence="2 3">RV15</strain>
    </source>
</reference>
<evidence type="ECO:0000256" key="1">
    <source>
        <dbReference type="SAM" id="SignalP"/>
    </source>
</evidence>
<evidence type="ECO:0000313" key="2">
    <source>
        <dbReference type="EMBL" id="KUO19163.1"/>
    </source>
</evidence>
<sequence>MKYLTTVAVVFLSLACATAPAHADASVKDGKVGLSVKGKGLSVKQAGGWMDGHGTGVRARLYTVYKGQRADITRWKEATPVTAGTTQFSNVDWNLNGRSFRNGTWLCIEFNKVDGTPCAKIHR</sequence>
<dbReference type="OrthoDB" id="4230816at2"/>
<evidence type="ECO:0008006" key="4">
    <source>
        <dbReference type="Google" id="ProtNLM"/>
    </source>
</evidence>
<dbReference type="AlphaFoldDB" id="A0A101UYG1"/>
<gene>
    <name evidence="2" type="ORF">AQJ91_21750</name>
</gene>
<dbReference type="RefSeq" id="WP_067024249.1">
    <property type="nucleotide sequence ID" value="NZ_KQ949087.1"/>
</dbReference>
<comment type="caution">
    <text evidence="2">The sequence shown here is derived from an EMBL/GenBank/DDBJ whole genome shotgun (WGS) entry which is preliminary data.</text>
</comment>
<dbReference type="EMBL" id="LMXB01000055">
    <property type="protein sequence ID" value="KUO19163.1"/>
    <property type="molecule type" value="Genomic_DNA"/>
</dbReference>
<keyword evidence="1" id="KW-0732">Signal</keyword>
<protein>
    <recommendedName>
        <fullName evidence="4">Secreted protein</fullName>
    </recommendedName>
</protein>
<proteinExistence type="predicted"/>
<feature type="signal peptide" evidence="1">
    <location>
        <begin position="1"/>
        <end position="23"/>
    </location>
</feature>
<organism evidence="2 3">
    <name type="scientific">Streptomyces dysideae</name>
    <dbReference type="NCBI Taxonomy" id="909626"/>
    <lineage>
        <taxon>Bacteria</taxon>
        <taxon>Bacillati</taxon>
        <taxon>Actinomycetota</taxon>
        <taxon>Actinomycetes</taxon>
        <taxon>Kitasatosporales</taxon>
        <taxon>Streptomycetaceae</taxon>
        <taxon>Streptomyces</taxon>
    </lineage>
</organism>